<protein>
    <submittedName>
        <fullName evidence="2">Uncharacterized protein</fullName>
    </submittedName>
</protein>
<dbReference type="AlphaFoldDB" id="A0A060XU54"/>
<evidence type="ECO:0000313" key="3">
    <source>
        <dbReference type="Proteomes" id="UP000193380"/>
    </source>
</evidence>
<dbReference type="Proteomes" id="UP000193380">
    <property type="component" value="Unassembled WGS sequence"/>
</dbReference>
<gene>
    <name evidence="2" type="ORF">GSONMT00053928001</name>
</gene>
<organism evidence="2 3">
    <name type="scientific">Oncorhynchus mykiss</name>
    <name type="common">Rainbow trout</name>
    <name type="synonym">Salmo gairdneri</name>
    <dbReference type="NCBI Taxonomy" id="8022"/>
    <lineage>
        <taxon>Eukaryota</taxon>
        <taxon>Metazoa</taxon>
        <taxon>Chordata</taxon>
        <taxon>Craniata</taxon>
        <taxon>Vertebrata</taxon>
        <taxon>Euteleostomi</taxon>
        <taxon>Actinopterygii</taxon>
        <taxon>Neopterygii</taxon>
        <taxon>Teleostei</taxon>
        <taxon>Protacanthopterygii</taxon>
        <taxon>Salmoniformes</taxon>
        <taxon>Salmonidae</taxon>
        <taxon>Salmoninae</taxon>
        <taxon>Oncorhynchus</taxon>
    </lineage>
</organism>
<evidence type="ECO:0000313" key="2">
    <source>
        <dbReference type="EMBL" id="CDQ83046.1"/>
    </source>
</evidence>
<dbReference type="PaxDb" id="8022-A0A060XU54"/>
<evidence type="ECO:0000256" key="1">
    <source>
        <dbReference type="SAM" id="MobiDB-lite"/>
    </source>
</evidence>
<feature type="region of interest" description="Disordered" evidence="1">
    <location>
        <begin position="23"/>
        <end position="94"/>
    </location>
</feature>
<reference evidence="2" key="2">
    <citation type="submission" date="2014-03" db="EMBL/GenBank/DDBJ databases">
        <authorList>
            <person name="Genoscope - CEA"/>
        </authorList>
    </citation>
    <scope>NUCLEOTIDE SEQUENCE</scope>
</reference>
<proteinExistence type="predicted"/>
<sequence>MVVGQWAGNKPLRGRGGFNMQVVSVGAGRGRGKDIPVKGGRGGKKVTANRIKTSPPPPSTSPPKSSEGEGLNSGGVAQKLNGSPAASAIGQPLDLPPLAQPNPCALASKDNQSEEAPCCLDSCPSDGIAEIKFILLVKKKKVLLSVSFCDQDVKMLCQRTICSRMQSHCNKPHL</sequence>
<dbReference type="EMBL" id="FR906097">
    <property type="protein sequence ID" value="CDQ83046.1"/>
    <property type="molecule type" value="Genomic_DNA"/>
</dbReference>
<accession>A0A060XU54</accession>
<reference evidence="2" key="1">
    <citation type="journal article" date="2014" name="Nat. Commun.">
        <title>The rainbow trout genome provides novel insights into evolution after whole-genome duplication in vertebrates.</title>
        <authorList>
            <person name="Berthelot C."/>
            <person name="Brunet F."/>
            <person name="Chalopin D."/>
            <person name="Juanchich A."/>
            <person name="Bernard M."/>
            <person name="Noel B."/>
            <person name="Bento P."/>
            <person name="Da Silva C."/>
            <person name="Labadie K."/>
            <person name="Alberti A."/>
            <person name="Aury J.M."/>
            <person name="Louis A."/>
            <person name="Dehais P."/>
            <person name="Bardou P."/>
            <person name="Montfort J."/>
            <person name="Klopp C."/>
            <person name="Cabau C."/>
            <person name="Gaspin C."/>
            <person name="Thorgaard G.H."/>
            <person name="Boussaha M."/>
            <person name="Quillet E."/>
            <person name="Guyomard R."/>
            <person name="Galiana D."/>
            <person name="Bobe J."/>
            <person name="Volff J.N."/>
            <person name="Genet C."/>
            <person name="Wincker P."/>
            <person name="Jaillon O."/>
            <person name="Roest Crollius H."/>
            <person name="Guiguen Y."/>
        </authorList>
    </citation>
    <scope>NUCLEOTIDE SEQUENCE [LARGE SCALE GENOMIC DNA]</scope>
</reference>
<name>A0A060XU54_ONCMY</name>